<dbReference type="PANTHER" id="PTHR22948">
    <property type="entry name" value="TUDOR DOMAIN CONTAINING PROTEIN"/>
    <property type="match status" value="1"/>
</dbReference>
<accession>A0A9Q0RYL6</accession>
<evidence type="ECO:0000259" key="2">
    <source>
        <dbReference type="PROSITE" id="PS50304"/>
    </source>
</evidence>
<proteinExistence type="predicted"/>
<dbReference type="Gene3D" id="2.30.30.140">
    <property type="match status" value="1"/>
</dbReference>
<dbReference type="InterPro" id="IPR035437">
    <property type="entry name" value="SNase_OB-fold_sf"/>
</dbReference>
<dbReference type="EMBL" id="WJQU01000003">
    <property type="protein sequence ID" value="KAJ6637547.1"/>
    <property type="molecule type" value="Genomic_DNA"/>
</dbReference>
<protein>
    <submittedName>
        <fullName evidence="3">Tudor and KH domain-containing protein like</fullName>
    </submittedName>
</protein>
<feature type="compositionally biased region" description="Low complexity" evidence="1">
    <location>
        <begin position="134"/>
        <end position="147"/>
    </location>
</feature>
<organism evidence="3 4">
    <name type="scientific">Pseudolycoriella hygida</name>
    <dbReference type="NCBI Taxonomy" id="35572"/>
    <lineage>
        <taxon>Eukaryota</taxon>
        <taxon>Metazoa</taxon>
        <taxon>Ecdysozoa</taxon>
        <taxon>Arthropoda</taxon>
        <taxon>Hexapoda</taxon>
        <taxon>Insecta</taxon>
        <taxon>Pterygota</taxon>
        <taxon>Neoptera</taxon>
        <taxon>Endopterygota</taxon>
        <taxon>Diptera</taxon>
        <taxon>Nematocera</taxon>
        <taxon>Sciaroidea</taxon>
        <taxon>Sciaridae</taxon>
        <taxon>Pseudolycoriella</taxon>
    </lineage>
</organism>
<dbReference type="Gene3D" id="3.30.420.610">
    <property type="entry name" value="LOTUS domain-like"/>
    <property type="match status" value="1"/>
</dbReference>
<dbReference type="InterPro" id="IPR041966">
    <property type="entry name" value="LOTUS-like"/>
</dbReference>
<dbReference type="InterPro" id="IPR050621">
    <property type="entry name" value="Tudor_domain_containing"/>
</dbReference>
<evidence type="ECO:0000256" key="1">
    <source>
        <dbReference type="SAM" id="MobiDB-lite"/>
    </source>
</evidence>
<name>A0A9Q0RYL6_9DIPT</name>
<dbReference type="InterPro" id="IPR002999">
    <property type="entry name" value="Tudor"/>
</dbReference>
<feature type="domain" description="Tudor" evidence="2">
    <location>
        <begin position="354"/>
        <end position="411"/>
    </location>
</feature>
<evidence type="ECO:0000313" key="4">
    <source>
        <dbReference type="Proteomes" id="UP001151699"/>
    </source>
</evidence>
<dbReference type="Gene3D" id="2.40.50.90">
    <property type="match status" value="1"/>
</dbReference>
<evidence type="ECO:0000313" key="3">
    <source>
        <dbReference type="EMBL" id="KAJ6637547.1"/>
    </source>
</evidence>
<sequence length="603" mass="69683">MYYNRRDLLSTTTIVLQYLVEKPGYKTVKTLCDDFYAYTGCYIPFYELGYRYLTDFLLNIPNVLKTYQPHLLYQPHVYPPAYKKKNYSVNSRLTNASKTLPFPLHARGHGDGKYSSTDSIRCTKNLDVKGDVPSTTSTTNQQNSKTSSDLDDPSNSSKFASTSTVPKQENLSDAQQNDVSRNAILLTTQTNESVEEGKLTFVDNLKKDSGLDSSRTLNEILPPPYVEREMSAEPDEQAHDCCEDCYCSSATEEKLSQSSKVSAIPFLPSEEDNFLDLIDSLYFNEIYGDKIKTSPINDVVKVGSFYEMYVSEVSSPYKFWFQLDEQEPNAVDELQERLKLSYDRYSEDHIKVKHMKKGFACAAIYDNVWHRGEIQAEPIDELVKIFFVDFGTTENIKVEDVCYLLKSFCFTPKLCHRGTLDFVKPLTYRWGLEERYRFIEFVGDRKLVAGITEINQENNSARLYLLDRERHVNINYELVFQGHAFISDPRDRFEPHIAEVRPTFESLERGDYPPLEQNYDIESELQSTIIEGFDYFIPENVSEEEAFQLVQGIRKQNEYAKETAKKRDVSDFIRFFGHILDNPFFNGTTTEKFVPPESNPFLY</sequence>
<dbReference type="PANTHER" id="PTHR22948:SF29">
    <property type="entry name" value="FI02030P-RELATED"/>
    <property type="match status" value="1"/>
</dbReference>
<feature type="region of interest" description="Disordered" evidence="1">
    <location>
        <begin position="125"/>
        <end position="178"/>
    </location>
</feature>
<dbReference type="PROSITE" id="PS50304">
    <property type="entry name" value="TUDOR"/>
    <property type="match status" value="1"/>
</dbReference>
<reference evidence="3" key="1">
    <citation type="submission" date="2022-07" db="EMBL/GenBank/DDBJ databases">
        <authorList>
            <person name="Trinca V."/>
            <person name="Uliana J.V.C."/>
            <person name="Torres T.T."/>
            <person name="Ward R.J."/>
            <person name="Monesi N."/>
        </authorList>
    </citation>
    <scope>NUCLEOTIDE SEQUENCE</scope>
    <source>
        <strain evidence="3">HSMRA1968</strain>
        <tissue evidence="3">Whole embryos</tissue>
    </source>
</reference>
<dbReference type="AlphaFoldDB" id="A0A9Q0RYL6"/>
<dbReference type="SMART" id="SM00333">
    <property type="entry name" value="TUDOR"/>
    <property type="match status" value="1"/>
</dbReference>
<dbReference type="Proteomes" id="UP001151699">
    <property type="component" value="Chromosome X"/>
</dbReference>
<comment type="caution">
    <text evidence="3">The sequence shown here is derived from an EMBL/GenBank/DDBJ whole genome shotgun (WGS) entry which is preliminary data.</text>
</comment>
<dbReference type="GO" id="GO:0005737">
    <property type="term" value="C:cytoplasm"/>
    <property type="evidence" value="ECO:0007669"/>
    <property type="project" value="UniProtKB-ARBA"/>
</dbReference>
<dbReference type="OrthoDB" id="10034606at2759"/>
<dbReference type="Pfam" id="PF00567">
    <property type="entry name" value="TUDOR"/>
    <property type="match status" value="1"/>
</dbReference>
<dbReference type="SUPFAM" id="SSF63748">
    <property type="entry name" value="Tudor/PWWP/MBT"/>
    <property type="match status" value="1"/>
</dbReference>
<keyword evidence="4" id="KW-1185">Reference proteome</keyword>
<feature type="compositionally biased region" description="Polar residues" evidence="1">
    <location>
        <begin position="153"/>
        <end position="178"/>
    </location>
</feature>
<gene>
    <name evidence="3" type="primary">papi_0</name>
    <name evidence="3" type="ORF">Bhyg_10278</name>
</gene>